<feature type="compositionally biased region" description="Low complexity" evidence="1">
    <location>
        <begin position="29"/>
        <end position="40"/>
    </location>
</feature>
<sequence length="52" mass="5680">MGLKDFFTSRKQDSNCCGAQIVPDDDQPQTEQGTPTETTTSSVPNNEDTDDN</sequence>
<evidence type="ECO:0000256" key="1">
    <source>
        <dbReference type="SAM" id="MobiDB-lite"/>
    </source>
</evidence>
<gene>
    <name evidence="2" type="ORF">FB460_1355</name>
</gene>
<feature type="region of interest" description="Disordered" evidence="1">
    <location>
        <begin position="1"/>
        <end position="52"/>
    </location>
</feature>
<protein>
    <submittedName>
        <fullName evidence="2">Uncharacterized protein</fullName>
    </submittedName>
</protein>
<evidence type="ECO:0000313" key="3">
    <source>
        <dbReference type="Proteomes" id="UP000316196"/>
    </source>
</evidence>
<accession>A0A542ZTI5</accession>
<dbReference type="RefSeq" id="WP_170209872.1">
    <property type="nucleotide sequence ID" value="NZ_BAAAMD010000002.1"/>
</dbReference>
<reference evidence="2 3" key="1">
    <citation type="submission" date="2019-06" db="EMBL/GenBank/DDBJ databases">
        <title>Sequencing the genomes of 1000 actinobacteria strains.</title>
        <authorList>
            <person name="Klenk H.-P."/>
        </authorList>
    </citation>
    <scope>NUCLEOTIDE SEQUENCE [LARGE SCALE GENOMIC DNA]</scope>
    <source>
        <strain evidence="2 3">DSM 8251</strain>
    </source>
</reference>
<keyword evidence="3" id="KW-1185">Reference proteome</keyword>
<comment type="caution">
    <text evidence="2">The sequence shown here is derived from an EMBL/GenBank/DDBJ whole genome shotgun (WGS) entry which is preliminary data.</text>
</comment>
<dbReference type="AlphaFoldDB" id="A0A542ZTI5"/>
<evidence type="ECO:0000313" key="2">
    <source>
        <dbReference type="EMBL" id="TQL63540.1"/>
    </source>
</evidence>
<name>A0A542ZTI5_9ACTN</name>
<proteinExistence type="predicted"/>
<dbReference type="Proteomes" id="UP000316196">
    <property type="component" value="Unassembled WGS sequence"/>
</dbReference>
<organism evidence="2 3">
    <name type="scientific">Propioniferax innocua</name>
    <dbReference type="NCBI Taxonomy" id="1753"/>
    <lineage>
        <taxon>Bacteria</taxon>
        <taxon>Bacillati</taxon>
        <taxon>Actinomycetota</taxon>
        <taxon>Actinomycetes</taxon>
        <taxon>Propionibacteriales</taxon>
        <taxon>Propionibacteriaceae</taxon>
        <taxon>Propioniferax</taxon>
    </lineage>
</organism>
<dbReference type="EMBL" id="VFOR01000001">
    <property type="protein sequence ID" value="TQL63540.1"/>
    <property type="molecule type" value="Genomic_DNA"/>
</dbReference>